<dbReference type="InterPro" id="IPR050275">
    <property type="entry name" value="PGM_Phosphatase"/>
</dbReference>
<organism evidence="2 3">
    <name type="scientific">Streptomyces rameus</name>
    <dbReference type="NCBI Taxonomy" id="68261"/>
    <lineage>
        <taxon>Bacteria</taxon>
        <taxon>Bacillati</taxon>
        <taxon>Actinomycetota</taxon>
        <taxon>Actinomycetes</taxon>
        <taxon>Kitasatosporales</taxon>
        <taxon>Streptomycetaceae</taxon>
        <taxon>Streptomyces</taxon>
    </lineage>
</organism>
<dbReference type="InterPro" id="IPR029033">
    <property type="entry name" value="His_PPase_superfam"/>
</dbReference>
<dbReference type="SUPFAM" id="SSF53254">
    <property type="entry name" value="Phosphoglycerate mutase-like"/>
    <property type="match status" value="1"/>
</dbReference>
<keyword evidence="3" id="KW-1185">Reference proteome</keyword>
<feature type="region of interest" description="Disordered" evidence="1">
    <location>
        <begin position="233"/>
        <end position="255"/>
    </location>
</feature>
<name>A0ABP6N318_9ACTN</name>
<accession>A0ABP6N318</accession>
<gene>
    <name evidence="2" type="ORF">GCM10010521_21000</name>
</gene>
<dbReference type="PANTHER" id="PTHR48100:SF2">
    <property type="entry name" value="CONSERVED PROTEIN"/>
    <property type="match status" value="1"/>
</dbReference>
<dbReference type="NCBIfam" id="TIGR03848">
    <property type="entry name" value="MSMEG_4193"/>
    <property type="match status" value="1"/>
</dbReference>
<evidence type="ECO:0000256" key="1">
    <source>
        <dbReference type="SAM" id="MobiDB-lite"/>
    </source>
</evidence>
<dbReference type="SMART" id="SM00855">
    <property type="entry name" value="PGAM"/>
    <property type="match status" value="1"/>
</dbReference>
<dbReference type="Pfam" id="PF00300">
    <property type="entry name" value="His_Phos_1"/>
    <property type="match status" value="1"/>
</dbReference>
<comment type="caution">
    <text evidence="2">The sequence shown here is derived from an EMBL/GenBank/DDBJ whole genome shotgun (WGS) entry which is preliminary data.</text>
</comment>
<dbReference type="InterPro" id="IPR013078">
    <property type="entry name" value="His_Pase_superF_clade-1"/>
</dbReference>
<dbReference type="InterPro" id="IPR022492">
    <property type="entry name" value="Phosphomutase_MSMEG4193_put"/>
</dbReference>
<dbReference type="PANTHER" id="PTHR48100">
    <property type="entry name" value="BROAD-SPECIFICITY PHOSPHATASE YOR283W-RELATED"/>
    <property type="match status" value="1"/>
</dbReference>
<reference evidence="3" key="1">
    <citation type="journal article" date="2019" name="Int. J. Syst. Evol. Microbiol.">
        <title>The Global Catalogue of Microorganisms (GCM) 10K type strain sequencing project: providing services to taxonomists for standard genome sequencing and annotation.</title>
        <authorList>
            <consortium name="The Broad Institute Genomics Platform"/>
            <consortium name="The Broad Institute Genome Sequencing Center for Infectious Disease"/>
            <person name="Wu L."/>
            <person name="Ma J."/>
        </authorList>
    </citation>
    <scope>NUCLEOTIDE SEQUENCE [LARGE SCALE GENOMIC DNA]</scope>
    <source>
        <strain evidence="3">JCM 11574</strain>
    </source>
</reference>
<dbReference type="CDD" id="cd07067">
    <property type="entry name" value="HP_PGM_like"/>
    <property type="match status" value="1"/>
</dbReference>
<sequence>MAQSTITLRILPSLARHHTAVYAYPCRMPTLILVRHGRSTANTSALLAGRTPGVSLDERGAAQAAALPGRLAGLPVCEVVTSPLQRCRETVQPLLEARPGLRSHTEERIEECDYGDWSGRKLAELKDEPLMEVVQTHPSAAAFPGGESMRAMQTRAAEAVREWNARVERDHGADAVYLMCSHGDIIKSLVAEALGLHLDLFQRISVEPCSVTAIRYTRLRPFLVRLGDTGDFASLAPPEEPSESDAPVGGGAGAP</sequence>
<protein>
    <submittedName>
        <fullName evidence="2">Histidine phosphatase family protein</fullName>
    </submittedName>
</protein>
<dbReference type="EMBL" id="BAAAVM010000025">
    <property type="protein sequence ID" value="GAA3134910.1"/>
    <property type="molecule type" value="Genomic_DNA"/>
</dbReference>
<proteinExistence type="predicted"/>
<dbReference type="Proteomes" id="UP001500893">
    <property type="component" value="Unassembled WGS sequence"/>
</dbReference>
<dbReference type="Gene3D" id="3.40.50.1240">
    <property type="entry name" value="Phosphoglycerate mutase-like"/>
    <property type="match status" value="1"/>
</dbReference>
<evidence type="ECO:0000313" key="2">
    <source>
        <dbReference type="EMBL" id="GAA3134910.1"/>
    </source>
</evidence>
<evidence type="ECO:0000313" key="3">
    <source>
        <dbReference type="Proteomes" id="UP001500893"/>
    </source>
</evidence>